<evidence type="ECO:0000313" key="8">
    <source>
        <dbReference type="EMBL" id="OWQ93825.1"/>
    </source>
</evidence>
<evidence type="ECO:0000256" key="6">
    <source>
        <dbReference type="ARBA" id="ARBA00023136"/>
    </source>
</evidence>
<dbReference type="Proteomes" id="UP000197468">
    <property type="component" value="Unassembled WGS sequence"/>
</dbReference>
<dbReference type="RefSeq" id="WP_088383129.1">
    <property type="nucleotide sequence ID" value="NZ_NIOF01000001.1"/>
</dbReference>
<comment type="caution">
    <text evidence="8">The sequence shown here is derived from an EMBL/GenBank/DDBJ whole genome shotgun (WGS) entry which is preliminary data.</text>
</comment>
<evidence type="ECO:0000256" key="5">
    <source>
        <dbReference type="ARBA" id="ARBA00022989"/>
    </source>
</evidence>
<dbReference type="PANTHER" id="PTHR43141:SF2">
    <property type="entry name" value="BLR3729 PROTEIN"/>
    <property type="match status" value="1"/>
</dbReference>
<gene>
    <name evidence="8" type="ORF">CDN99_05160</name>
</gene>
<feature type="transmembrane region" description="Helical" evidence="7">
    <location>
        <begin position="256"/>
        <end position="277"/>
    </location>
</feature>
<dbReference type="EMBL" id="NIOF01000001">
    <property type="protein sequence ID" value="OWQ93825.1"/>
    <property type="molecule type" value="Genomic_DNA"/>
</dbReference>
<dbReference type="GO" id="GO:0005886">
    <property type="term" value="C:plasma membrane"/>
    <property type="evidence" value="ECO:0007669"/>
    <property type="project" value="UniProtKB-SubCell"/>
</dbReference>
<dbReference type="OrthoDB" id="9776710at2"/>
<dbReference type="GO" id="GO:0019646">
    <property type="term" value="P:aerobic electron transport chain"/>
    <property type="evidence" value="ECO:0007669"/>
    <property type="project" value="TreeGrafter"/>
</dbReference>
<accession>A0A246JMK9</accession>
<evidence type="ECO:0000256" key="1">
    <source>
        <dbReference type="ARBA" id="ARBA00004651"/>
    </source>
</evidence>
<protein>
    <submittedName>
        <fullName evidence="8">Cytochrome BD ubiquinol oxidase subunit II</fullName>
    </submittedName>
</protein>
<dbReference type="AlphaFoldDB" id="A0A246JMK9"/>
<keyword evidence="9" id="KW-1185">Reference proteome</keyword>
<dbReference type="Pfam" id="PF02322">
    <property type="entry name" value="Cyt_bd_oxida_II"/>
    <property type="match status" value="1"/>
</dbReference>
<feature type="transmembrane region" description="Helical" evidence="7">
    <location>
        <begin position="7"/>
        <end position="26"/>
    </location>
</feature>
<feature type="transmembrane region" description="Helical" evidence="7">
    <location>
        <begin position="62"/>
        <end position="95"/>
    </location>
</feature>
<organism evidence="8 9">
    <name type="scientific">Roseateles aquatilis</name>
    <dbReference type="NCBI Taxonomy" id="431061"/>
    <lineage>
        <taxon>Bacteria</taxon>
        <taxon>Pseudomonadati</taxon>
        <taxon>Pseudomonadota</taxon>
        <taxon>Betaproteobacteria</taxon>
        <taxon>Burkholderiales</taxon>
        <taxon>Sphaerotilaceae</taxon>
        <taxon>Roseateles</taxon>
    </lineage>
</organism>
<feature type="transmembrane region" description="Helical" evidence="7">
    <location>
        <begin position="192"/>
        <end position="210"/>
    </location>
</feature>
<feature type="transmembrane region" description="Helical" evidence="7">
    <location>
        <begin position="147"/>
        <end position="172"/>
    </location>
</feature>
<evidence type="ECO:0000256" key="7">
    <source>
        <dbReference type="SAM" id="Phobius"/>
    </source>
</evidence>
<proteinExistence type="inferred from homology"/>
<comment type="subcellular location">
    <subcellularLocation>
        <location evidence="1">Cell membrane</location>
        <topology evidence="1">Multi-pass membrane protein</topology>
    </subcellularLocation>
</comment>
<dbReference type="GO" id="GO:0070069">
    <property type="term" value="C:cytochrome complex"/>
    <property type="evidence" value="ECO:0007669"/>
    <property type="project" value="TreeGrafter"/>
</dbReference>
<keyword evidence="3" id="KW-1003">Cell membrane</keyword>
<dbReference type="GO" id="GO:0016682">
    <property type="term" value="F:oxidoreductase activity, acting on diphenols and related substances as donors, oxygen as acceptor"/>
    <property type="evidence" value="ECO:0007669"/>
    <property type="project" value="TreeGrafter"/>
</dbReference>
<dbReference type="PANTHER" id="PTHR43141">
    <property type="entry name" value="CYTOCHROME BD2 SUBUNIT II"/>
    <property type="match status" value="1"/>
</dbReference>
<dbReference type="GO" id="GO:0009055">
    <property type="term" value="F:electron transfer activity"/>
    <property type="evidence" value="ECO:0007669"/>
    <property type="project" value="TreeGrafter"/>
</dbReference>
<keyword evidence="5 7" id="KW-1133">Transmembrane helix</keyword>
<feature type="transmembrane region" description="Helical" evidence="7">
    <location>
        <begin position="222"/>
        <end position="244"/>
    </location>
</feature>
<keyword evidence="4 7" id="KW-0812">Transmembrane</keyword>
<keyword evidence="6 7" id="KW-0472">Membrane</keyword>
<evidence type="ECO:0000313" key="9">
    <source>
        <dbReference type="Proteomes" id="UP000197468"/>
    </source>
</evidence>
<name>A0A246JMK9_9BURK</name>
<reference evidence="8 9" key="1">
    <citation type="journal article" date="2008" name="Int. J. Syst. Evol. Microbiol.">
        <title>Description of Roseateles aquatilis sp. nov. and Roseateles terrae sp. nov., in the class Betaproteobacteria, and emended description of the genus Roseateles.</title>
        <authorList>
            <person name="Gomila M."/>
            <person name="Bowien B."/>
            <person name="Falsen E."/>
            <person name="Moore E.R."/>
            <person name="Lalucat J."/>
        </authorList>
    </citation>
    <scope>NUCLEOTIDE SEQUENCE [LARGE SCALE GENOMIC DNA]</scope>
    <source>
        <strain evidence="8 9">CCUG 48205</strain>
    </source>
</reference>
<evidence type="ECO:0000256" key="3">
    <source>
        <dbReference type="ARBA" id="ARBA00022475"/>
    </source>
</evidence>
<evidence type="ECO:0000256" key="4">
    <source>
        <dbReference type="ARBA" id="ARBA00022692"/>
    </source>
</evidence>
<sequence>MNATEGLLPVIFMGLMGLSLLIYVVLDGYDLGVGMLSAMASEADRDPMVASIGPFWDANETWLVLAVGLLLIAFPKAQGVVLTALYVPVLLMLLGLMLRGAAFDFRAKGDPAHKRWWDAAFAGGSALAALSQGWMLGRYVTGFEDGAAARCFAAGIAVALVACYALLGAGWLLMKTEAALQERAVAWAKRAWPVVLAGLLMVSVASPWLSPTVRERWFDMPGLIALAPLPVIALLALAAVRGLLNSHRVRGKLCWLPFFLTVVVLTLSFFGLSYSLYPFVVIDRLTLWQAAAADESLSFLLVGCALTIPVILMYSLFSYRVFRGKVRALAY</sequence>
<evidence type="ECO:0000256" key="2">
    <source>
        <dbReference type="ARBA" id="ARBA00007543"/>
    </source>
</evidence>
<dbReference type="InterPro" id="IPR003317">
    <property type="entry name" value="Cyt-d_oxidase_su2"/>
</dbReference>
<comment type="similarity">
    <text evidence="2">Belongs to the cytochrome ubiquinol oxidase subunit 2 family.</text>
</comment>
<feature type="transmembrane region" description="Helical" evidence="7">
    <location>
        <begin position="297"/>
        <end position="317"/>
    </location>
</feature>